<keyword evidence="2" id="KW-1185">Reference proteome</keyword>
<accession>A6G4V2</accession>
<dbReference type="Proteomes" id="UP000005801">
    <property type="component" value="Unassembled WGS sequence"/>
</dbReference>
<sequence>MAVEAPAEVGGEAVDQVAGDEHHVVAALAQGRELDADDVEAEVEVLAEVVGLDLFAQVAVGRRDHAHVDGHGLGVADPLDLPLLEHAQQLDLEGQGHLADLVEEDGALVGGLELADLVGHGARERALDVAEELGLDQVLGDGPAVDRHEGALGPGRAVVDLVGDELLAGARLAGDQHGDVGAGDLVDPLVDLDHLGARADDRAELDVLEAVGQLGLLVAQLVEQGRVLEEERGLGGEHLQGLELGGGEQVDDVVVADVDEAQELAADQERHAHHARQLQVDDREAVLEARVVQGVRDDLRLLGGDRLADDVVGEQRLGVGDVLAGEVAGHANLVAVGVDLALGLSLARRRGAGAREHQKALARPGQADDLVDQLVEQAVEVGGLGQQAREVLQPAHRDQADLVGLLLRGLAALGLVEGREGQLEAADDEDLAVAQVEAAVLLAVDEKGVRARGRLEPVAAGLVGQGRVHGGDVGADDADVAVARRADGGQPADQGVADRFATGGVSEVGHEVWPVPVGGAV</sequence>
<evidence type="ECO:0000313" key="2">
    <source>
        <dbReference type="Proteomes" id="UP000005801"/>
    </source>
</evidence>
<gene>
    <name evidence="1" type="ORF">PPSIR1_10590</name>
</gene>
<protein>
    <submittedName>
        <fullName evidence="1">Uncharacterized protein</fullName>
    </submittedName>
</protein>
<comment type="caution">
    <text evidence="1">The sequence shown here is derived from an EMBL/GenBank/DDBJ whole genome shotgun (WGS) entry which is preliminary data.</text>
</comment>
<dbReference type="AlphaFoldDB" id="A6G4V2"/>
<evidence type="ECO:0000313" key="1">
    <source>
        <dbReference type="EMBL" id="EDM79044.1"/>
    </source>
</evidence>
<reference evidence="1 2" key="1">
    <citation type="submission" date="2007-06" db="EMBL/GenBank/DDBJ databases">
        <authorList>
            <person name="Shimkets L."/>
            <person name="Ferriera S."/>
            <person name="Johnson J."/>
            <person name="Kravitz S."/>
            <person name="Beeson K."/>
            <person name="Sutton G."/>
            <person name="Rogers Y.-H."/>
            <person name="Friedman R."/>
            <person name="Frazier M."/>
            <person name="Venter J.C."/>
        </authorList>
    </citation>
    <scope>NUCLEOTIDE SEQUENCE [LARGE SCALE GENOMIC DNA]</scope>
    <source>
        <strain evidence="1 2">SIR-1</strain>
    </source>
</reference>
<proteinExistence type="predicted"/>
<dbReference type="AntiFam" id="ANF00077">
    <property type="entry name" value="Shadow ORF (opposite AtoC)"/>
</dbReference>
<name>A6G4V2_9BACT</name>
<dbReference type="eggNOG" id="ENOG5033VDN">
    <property type="taxonomic scope" value="Bacteria"/>
</dbReference>
<dbReference type="AntiFam" id="ANF00203">
    <property type="entry name" value="Shadow ORF (opposite algB)"/>
</dbReference>
<organism evidence="1 2">
    <name type="scientific">Plesiocystis pacifica SIR-1</name>
    <dbReference type="NCBI Taxonomy" id="391625"/>
    <lineage>
        <taxon>Bacteria</taxon>
        <taxon>Pseudomonadati</taxon>
        <taxon>Myxococcota</taxon>
        <taxon>Polyangia</taxon>
        <taxon>Nannocystales</taxon>
        <taxon>Nannocystaceae</taxon>
        <taxon>Plesiocystis</taxon>
    </lineage>
</organism>
<dbReference type="EMBL" id="ABCS01000023">
    <property type="protein sequence ID" value="EDM79044.1"/>
    <property type="molecule type" value="Genomic_DNA"/>
</dbReference>